<protein>
    <submittedName>
        <fullName evidence="2">Bona fide RidA/YjgF/TdcF/RutC subgroup</fullName>
    </submittedName>
</protein>
<dbReference type="RefSeq" id="WP_089164238.1">
    <property type="nucleotide sequence ID" value="NZ_MTHB01000229.1"/>
</dbReference>
<organism evidence="2 3">
    <name type="scientific">Caballeronia sordidicola</name>
    <name type="common">Burkholderia sordidicola</name>
    <dbReference type="NCBI Taxonomy" id="196367"/>
    <lineage>
        <taxon>Bacteria</taxon>
        <taxon>Pseudomonadati</taxon>
        <taxon>Pseudomonadota</taxon>
        <taxon>Betaproteobacteria</taxon>
        <taxon>Burkholderiales</taxon>
        <taxon>Burkholderiaceae</taxon>
        <taxon>Caballeronia</taxon>
    </lineage>
</organism>
<dbReference type="eggNOG" id="COG0251">
    <property type="taxonomic scope" value="Bacteria"/>
</dbReference>
<dbReference type="Proteomes" id="UP000214720">
    <property type="component" value="Unassembled WGS sequence"/>
</dbReference>
<dbReference type="PANTHER" id="PTHR11803">
    <property type="entry name" value="2-IMINOBUTANOATE/2-IMINOPROPANOATE DEAMINASE RIDA"/>
    <property type="match status" value="1"/>
</dbReference>
<dbReference type="InterPro" id="IPR006175">
    <property type="entry name" value="YjgF/YER057c/UK114"/>
</dbReference>
<dbReference type="GO" id="GO:0019239">
    <property type="term" value="F:deaminase activity"/>
    <property type="evidence" value="ECO:0007669"/>
    <property type="project" value="TreeGrafter"/>
</dbReference>
<reference evidence="3" key="1">
    <citation type="submission" date="2017-01" db="EMBL/GenBank/DDBJ databases">
        <title>Genome Analysis of Deinococcus marmoris KOPRI26562.</title>
        <authorList>
            <person name="Kim J.H."/>
            <person name="Oh H.-M."/>
        </authorList>
    </citation>
    <scope>NUCLEOTIDE SEQUENCE [LARGE SCALE GENOMIC DNA]</scope>
    <source>
        <strain evidence="3">PAMC 26633</strain>
    </source>
</reference>
<gene>
    <name evidence="2" type="ORF">BSU04_33370</name>
</gene>
<evidence type="ECO:0000313" key="3">
    <source>
        <dbReference type="Proteomes" id="UP000214720"/>
    </source>
</evidence>
<dbReference type="EMBL" id="MTHB01000229">
    <property type="protein sequence ID" value="OXC74215.1"/>
    <property type="molecule type" value="Genomic_DNA"/>
</dbReference>
<dbReference type="GO" id="GO:0005829">
    <property type="term" value="C:cytosol"/>
    <property type="evidence" value="ECO:0007669"/>
    <property type="project" value="TreeGrafter"/>
</dbReference>
<dbReference type="InterPro" id="IPR035959">
    <property type="entry name" value="RutC-like_sf"/>
</dbReference>
<accession>A0A226WSP5</accession>
<sequence>MSHTRIRKFNTRETYPEQKLDNDLCQAVVANGTVYLRGQIGQDLDTRESVGVGDIAAQTEKAMANIAMLLDEAGSKLEDICKITVYLVDVRYREAVYTVVGKWLKGVYPVSTGLVISALARPEWLVEIDVIAVIPNS</sequence>
<dbReference type="Gene3D" id="3.30.1330.40">
    <property type="entry name" value="RutC-like"/>
    <property type="match status" value="1"/>
</dbReference>
<comment type="caution">
    <text evidence="2">The sequence shown here is derived from an EMBL/GenBank/DDBJ whole genome shotgun (WGS) entry which is preliminary data.</text>
</comment>
<dbReference type="OrthoDB" id="9803101at2"/>
<dbReference type="CDD" id="cd00448">
    <property type="entry name" value="YjgF_YER057c_UK114_family"/>
    <property type="match status" value="1"/>
</dbReference>
<evidence type="ECO:0000256" key="1">
    <source>
        <dbReference type="ARBA" id="ARBA00010552"/>
    </source>
</evidence>
<dbReference type="PANTHER" id="PTHR11803:SF58">
    <property type="entry name" value="PROTEIN HMF1-RELATED"/>
    <property type="match status" value="1"/>
</dbReference>
<name>A0A226WSP5_CABSO</name>
<proteinExistence type="inferred from homology"/>
<dbReference type="Pfam" id="PF01042">
    <property type="entry name" value="Ribonuc_L-PSP"/>
    <property type="match status" value="1"/>
</dbReference>
<comment type="similarity">
    <text evidence="1">Belongs to the RutC family.</text>
</comment>
<dbReference type="SUPFAM" id="SSF55298">
    <property type="entry name" value="YjgF-like"/>
    <property type="match status" value="1"/>
</dbReference>
<dbReference type="AlphaFoldDB" id="A0A226WSP5"/>
<evidence type="ECO:0000313" key="2">
    <source>
        <dbReference type="EMBL" id="OXC74215.1"/>
    </source>
</evidence>